<dbReference type="GO" id="GO:0070545">
    <property type="term" value="C:PeBoW complex"/>
    <property type="evidence" value="ECO:0007669"/>
    <property type="project" value="TreeGrafter"/>
</dbReference>
<keyword evidence="3 4" id="KW-0539">Nucleus</keyword>
<evidence type="ECO:0000256" key="1">
    <source>
        <dbReference type="ARBA" id="ARBA00022517"/>
    </source>
</evidence>
<dbReference type="HAMAP" id="MF_03028">
    <property type="entry name" value="Pescadillo"/>
    <property type="match status" value="1"/>
</dbReference>
<proteinExistence type="inferred from homology"/>
<sequence>MVRDKKKHEAGAATNYISRTRALKKLQLTLKDFRRLCILKGIYPHEPLHKKKVNKGSTENKTFYYVKDINFLATEPIINKFREYKIFLRRLTKAKAKKETDQVQRLYDNKPVYQLDRIVKERYPSFVAAIRDLDDALCLCFMFATLPHTKSVKPKFVHECRRLTVEFMHYVIAAKALRKVFVSVKGIYYQAEIMGEKVTWIVPHERGVPHVNDVDFSVMATFIEFYTTMLGFVNFRLYHTVGLHYPPKLQGYDPSGAVASADTEDSKERVYSLAQAIQKVGDVDEQSAVDEFPPEEDATANSEALRQEAESLARLRTLFASCRFFLNREVPKEALTFIVRCCGGMTSWALGPGATYSEEDQRITHQIIDRPKLQGKKISRLYAQPQWIFDCFNARRRLPIERYFPGAALPPHLSPFVEERAGDYVPPERLDQLRHLGHDVDNLIAQKEEKGPSSAPPTKKKRSTLPPSKTGTDEGTADTPAKPQMAVEPGQLHRDNKQKSKNEEGQELKMREMMIAKKHRRVYHKIKRGTKRHAREVDTLKRKRAQIDAGN</sequence>
<feature type="region of interest" description="Disordered" evidence="5">
    <location>
        <begin position="445"/>
        <end position="509"/>
    </location>
</feature>
<dbReference type="GO" id="GO:0003723">
    <property type="term" value="F:RNA binding"/>
    <property type="evidence" value="ECO:0007669"/>
    <property type="project" value="TreeGrafter"/>
</dbReference>
<feature type="compositionally biased region" description="Basic and acidic residues" evidence="5">
    <location>
        <begin position="491"/>
        <end position="509"/>
    </location>
</feature>
<comment type="subcellular location">
    <subcellularLocation>
        <location evidence="4">Nucleus</location>
        <location evidence="4">Nucleolus</location>
    </subcellularLocation>
    <subcellularLocation>
        <location evidence="4">Nucleus</location>
        <location evidence="4">Nucleoplasm</location>
    </subcellularLocation>
</comment>
<dbReference type="SUPFAM" id="SSF52113">
    <property type="entry name" value="BRCT domain"/>
    <property type="match status" value="1"/>
</dbReference>
<dbReference type="GO" id="GO:0000466">
    <property type="term" value="P:maturation of 5.8S rRNA from tricistronic rRNA transcript (SSU-rRNA, 5.8S rRNA, LSU-rRNA)"/>
    <property type="evidence" value="ECO:0007669"/>
    <property type="project" value="UniProtKB-UniRule"/>
</dbReference>
<dbReference type="InterPro" id="IPR010613">
    <property type="entry name" value="PES"/>
</dbReference>
<dbReference type="InterPro" id="IPR036420">
    <property type="entry name" value="BRCT_dom_sf"/>
</dbReference>
<evidence type="ECO:0000256" key="2">
    <source>
        <dbReference type="ARBA" id="ARBA00022552"/>
    </source>
</evidence>
<evidence type="ECO:0000313" key="8">
    <source>
        <dbReference type="WBParaSite" id="PSAMB.scaffold2762size21434.g19127.t1"/>
    </source>
</evidence>
<dbReference type="GO" id="GO:0043021">
    <property type="term" value="F:ribonucleoprotein complex binding"/>
    <property type="evidence" value="ECO:0007669"/>
    <property type="project" value="UniProtKB-UniRule"/>
</dbReference>
<name>A0A914VXE8_9BILA</name>
<dbReference type="GO" id="GO:0005654">
    <property type="term" value="C:nucleoplasm"/>
    <property type="evidence" value="ECO:0007669"/>
    <property type="project" value="UniProtKB-SubCell"/>
</dbReference>
<dbReference type="Pfam" id="PF16589">
    <property type="entry name" value="BRCT_2"/>
    <property type="match status" value="1"/>
</dbReference>
<evidence type="ECO:0000313" key="7">
    <source>
        <dbReference type="Proteomes" id="UP000887566"/>
    </source>
</evidence>
<evidence type="ECO:0000256" key="4">
    <source>
        <dbReference type="HAMAP-Rule" id="MF_03028"/>
    </source>
</evidence>
<dbReference type="PANTHER" id="PTHR12221:SF6">
    <property type="entry name" value="PESCADILLO HOMOLOG"/>
    <property type="match status" value="1"/>
</dbReference>
<accession>A0A914VXE8</accession>
<dbReference type="InterPro" id="IPR001357">
    <property type="entry name" value="BRCT_dom"/>
</dbReference>
<evidence type="ECO:0000256" key="3">
    <source>
        <dbReference type="ARBA" id="ARBA00023242"/>
    </source>
</evidence>
<dbReference type="PROSITE" id="PS50172">
    <property type="entry name" value="BRCT"/>
    <property type="match status" value="1"/>
</dbReference>
<keyword evidence="2 4" id="KW-0698">rRNA processing</keyword>
<dbReference type="AlphaFoldDB" id="A0A914VXE8"/>
<reference evidence="8" key="1">
    <citation type="submission" date="2022-11" db="UniProtKB">
        <authorList>
            <consortium name="WormBaseParasite"/>
        </authorList>
    </citation>
    <scope>IDENTIFICATION</scope>
</reference>
<dbReference type="GO" id="GO:0000463">
    <property type="term" value="P:maturation of LSU-rRNA from tricistronic rRNA transcript (SSU-rRNA, 5.8S rRNA, LSU-rRNA)"/>
    <property type="evidence" value="ECO:0007669"/>
    <property type="project" value="UniProtKB-UniRule"/>
</dbReference>
<protein>
    <recommendedName>
        <fullName evidence="4">Pescadillo homolog</fullName>
    </recommendedName>
</protein>
<dbReference type="CDD" id="cd17709">
    <property type="entry name" value="BRCT_pescadillo_like"/>
    <property type="match status" value="1"/>
</dbReference>
<feature type="domain" description="BRCT" evidence="6">
    <location>
        <begin position="314"/>
        <end position="405"/>
    </location>
</feature>
<comment type="similarity">
    <text evidence="4">Belongs to the pescadillo family.</text>
</comment>
<evidence type="ECO:0000256" key="5">
    <source>
        <dbReference type="SAM" id="MobiDB-lite"/>
    </source>
</evidence>
<feature type="region of interest" description="Disordered" evidence="5">
    <location>
        <begin position="527"/>
        <end position="551"/>
    </location>
</feature>
<comment type="function">
    <text evidence="4">Required for maturation of ribosomal RNAs and formation of the large ribosomal subunit.</text>
</comment>
<dbReference type="Pfam" id="PF06732">
    <property type="entry name" value="Pescadillo_N"/>
    <property type="match status" value="1"/>
</dbReference>
<organism evidence="7 8">
    <name type="scientific">Plectus sambesii</name>
    <dbReference type="NCBI Taxonomy" id="2011161"/>
    <lineage>
        <taxon>Eukaryota</taxon>
        <taxon>Metazoa</taxon>
        <taxon>Ecdysozoa</taxon>
        <taxon>Nematoda</taxon>
        <taxon>Chromadorea</taxon>
        <taxon>Plectida</taxon>
        <taxon>Plectina</taxon>
        <taxon>Plectoidea</taxon>
        <taxon>Plectidae</taxon>
        <taxon>Plectus</taxon>
    </lineage>
</organism>
<dbReference type="GO" id="GO:0030687">
    <property type="term" value="C:preribosome, large subunit precursor"/>
    <property type="evidence" value="ECO:0007669"/>
    <property type="project" value="UniProtKB-UniRule"/>
</dbReference>
<dbReference type="PANTHER" id="PTHR12221">
    <property type="entry name" value="PESCADILLO - RELATED"/>
    <property type="match status" value="1"/>
</dbReference>
<dbReference type="WBParaSite" id="PSAMB.scaffold2762size21434.g19127.t1">
    <property type="protein sequence ID" value="PSAMB.scaffold2762size21434.g19127.t1"/>
    <property type="gene ID" value="PSAMB.scaffold2762size21434.g19127"/>
</dbReference>
<keyword evidence="1 4" id="KW-0690">Ribosome biogenesis</keyword>
<keyword evidence="7" id="KW-1185">Reference proteome</keyword>
<dbReference type="FunFam" id="3.40.50.10190:FF:000002">
    <property type="entry name" value="Pescadillo homolog"/>
    <property type="match status" value="1"/>
</dbReference>
<evidence type="ECO:0000259" key="6">
    <source>
        <dbReference type="PROSITE" id="PS50172"/>
    </source>
</evidence>
<dbReference type="Proteomes" id="UP000887566">
    <property type="component" value="Unplaced"/>
</dbReference>
<dbReference type="Gene3D" id="3.40.50.10190">
    <property type="entry name" value="BRCT domain"/>
    <property type="match status" value="1"/>
</dbReference>